<comment type="subcellular location">
    <subcellularLocation>
        <location evidence="1">Nucleus</location>
    </subcellularLocation>
</comment>
<keyword evidence="8" id="KW-0460">Magnesium</keyword>
<evidence type="ECO:0000256" key="7">
    <source>
        <dbReference type="ARBA" id="ARBA00022833"/>
    </source>
</evidence>
<keyword evidence="9" id="KW-0804">Transcription</keyword>
<sequence>MAITRHGLNRLDTGALARCSFEETVDILMEAAIHSEYDPMAGVSETIMLGQLARIGTGCFDLLLDSAKCQEAQPIPLGGMLGMGVLFNAPGFEGLAALASPGLGLTMNADGIPVLGDSGYHTPWDNAHSPVGSVDSSPSYRGVFGGATAPHSAMFSPAMRYDSSLSPGRSPQLDSPRTPEAFSPAAYVGFSSPMSFMGTPQTELGSPGLVLGHSGSLSSGSFRYGGPGKSSCRYIFHLYINHLTPAQEHSSFSASGRKPIHQTVSLQQSYEAYVWWKHPTGLHIIPSFFRMGKNLGSLWPSQWDLLERKLFPIGPNSPMPWGWCHFRSGDFCRGGFLPGSETSGVSPSSPSPGRVNTEGTAPFFFQTVTCSPLSFNVFHQPSLQSSQFSWEFFRESYSPTKILPALPGGAPSGTLGGPSNSPLSYPTTPNYPMSHGLSTGTGLGSSSLLGYSGTGFSGSTLGTSAYSPSTFHTPSSHYFMTTPRPGSPSPSPREYYPTPDTRR</sequence>
<dbReference type="EC" id="2.7.7.6" evidence="2"/>
<dbReference type="GO" id="GO:0006351">
    <property type="term" value="P:DNA-templated transcription"/>
    <property type="evidence" value="ECO:0007669"/>
    <property type="project" value="InterPro"/>
</dbReference>
<keyword evidence="4" id="KW-0808">Transferase</keyword>
<proteinExistence type="evidence at transcript level"/>
<reference evidence="12" key="1">
    <citation type="submission" date="2004-11" db="EMBL/GenBank/DDBJ databases">
        <title>The full-length cDNA sequences of Schistosoma japonicum genes.</title>
        <authorList>
            <person name="Han Z."/>
        </authorList>
    </citation>
    <scope>NUCLEOTIDE SEQUENCE</scope>
</reference>
<dbReference type="PANTHER" id="PTHR19376">
    <property type="entry name" value="DNA-DIRECTED RNA POLYMERASE"/>
    <property type="match status" value="1"/>
</dbReference>
<dbReference type="Gene3D" id="1.10.150.390">
    <property type="match status" value="1"/>
</dbReference>
<dbReference type="FunFam" id="1.10.150.390:FF:000001">
    <property type="entry name" value="DNA-directed RNA polymerase subunit"/>
    <property type="match status" value="1"/>
</dbReference>
<evidence type="ECO:0000256" key="3">
    <source>
        <dbReference type="ARBA" id="ARBA00022478"/>
    </source>
</evidence>
<evidence type="ECO:0000256" key="1">
    <source>
        <dbReference type="ARBA" id="ARBA00004123"/>
    </source>
</evidence>
<name>Q5DD92_SCHJA</name>
<keyword evidence="5" id="KW-0548">Nucleotidyltransferase</keyword>
<organism evidence="12">
    <name type="scientific">Schistosoma japonicum</name>
    <name type="common">Blood fluke</name>
    <dbReference type="NCBI Taxonomy" id="6182"/>
    <lineage>
        <taxon>Eukaryota</taxon>
        <taxon>Metazoa</taxon>
        <taxon>Spiralia</taxon>
        <taxon>Lophotrochozoa</taxon>
        <taxon>Platyhelminthes</taxon>
        <taxon>Trematoda</taxon>
        <taxon>Digenea</taxon>
        <taxon>Strigeidida</taxon>
        <taxon>Schistosomatoidea</taxon>
        <taxon>Schistosomatidae</taxon>
        <taxon>Schistosoma</taxon>
    </lineage>
</organism>
<feature type="region of interest" description="Disordered" evidence="11">
    <location>
        <begin position="477"/>
        <end position="503"/>
    </location>
</feature>
<keyword evidence="7" id="KW-0862">Zinc</keyword>
<evidence type="ECO:0000256" key="9">
    <source>
        <dbReference type="ARBA" id="ARBA00023163"/>
    </source>
</evidence>
<evidence type="ECO:0000313" key="12">
    <source>
        <dbReference type="EMBL" id="AAW26214.1"/>
    </source>
</evidence>
<evidence type="ECO:0000256" key="5">
    <source>
        <dbReference type="ARBA" id="ARBA00022695"/>
    </source>
</evidence>
<evidence type="ECO:0000256" key="4">
    <source>
        <dbReference type="ARBA" id="ARBA00022679"/>
    </source>
</evidence>
<dbReference type="SUPFAM" id="SSF64484">
    <property type="entry name" value="beta and beta-prime subunits of DNA dependent RNA-polymerase"/>
    <property type="match status" value="1"/>
</dbReference>
<keyword evidence="6" id="KW-0479">Metal-binding</keyword>
<dbReference type="InterPro" id="IPR045867">
    <property type="entry name" value="DNA-dir_RpoC_beta_prime"/>
</dbReference>
<reference evidence="12" key="2">
    <citation type="journal article" date="2006" name="PLoS Pathog.">
        <title>New perspectives on host-parasite interplay by comparative transcriptomic and proteomic analyses of Schistosoma japonicum.</title>
        <authorList>
            <person name="Liu F."/>
            <person name="Lu J."/>
            <person name="Hu W."/>
            <person name="Wang S.Y."/>
            <person name="Cui S.J."/>
            <person name="Chi M."/>
            <person name="Yan Q."/>
            <person name="Wang X.R."/>
            <person name="Song H.D."/>
            <person name="Xu X.N."/>
            <person name="Wang J.J."/>
            <person name="Zhang X.L."/>
            <person name="Zhang X."/>
            <person name="Wang Z.Q."/>
            <person name="Xue C.L."/>
            <person name="Brindley P.J."/>
            <person name="McManus D.P."/>
            <person name="Yang P.Y."/>
            <person name="Feng Z."/>
            <person name="Chen Z."/>
            <person name="Han Z.G."/>
        </authorList>
    </citation>
    <scope>NUCLEOTIDE SEQUENCE</scope>
</reference>
<dbReference type="EMBL" id="AY814482">
    <property type="protein sequence ID" value="AAW26214.1"/>
    <property type="molecule type" value="mRNA"/>
</dbReference>
<keyword evidence="10" id="KW-0539">Nucleus</keyword>
<evidence type="ECO:0000256" key="8">
    <source>
        <dbReference type="ARBA" id="ARBA00022842"/>
    </source>
</evidence>
<dbReference type="GO" id="GO:0005665">
    <property type="term" value="C:RNA polymerase II, core complex"/>
    <property type="evidence" value="ECO:0007669"/>
    <property type="project" value="TreeGrafter"/>
</dbReference>
<evidence type="ECO:0000256" key="2">
    <source>
        <dbReference type="ARBA" id="ARBA00012418"/>
    </source>
</evidence>
<dbReference type="AlphaFoldDB" id="Q5DD92"/>
<dbReference type="GO" id="GO:0046872">
    <property type="term" value="F:metal ion binding"/>
    <property type="evidence" value="ECO:0007669"/>
    <property type="project" value="UniProtKB-KW"/>
</dbReference>
<accession>Q5DD92</accession>
<feature type="compositionally biased region" description="Low complexity" evidence="11">
    <location>
        <begin position="492"/>
        <end position="503"/>
    </location>
</feature>
<evidence type="ECO:0000256" key="10">
    <source>
        <dbReference type="ARBA" id="ARBA00023242"/>
    </source>
</evidence>
<dbReference type="GO" id="GO:0003899">
    <property type="term" value="F:DNA-directed RNA polymerase activity"/>
    <property type="evidence" value="ECO:0007669"/>
    <property type="project" value="UniProtKB-EC"/>
</dbReference>
<keyword evidence="3" id="KW-0240">DNA-directed RNA polymerase</keyword>
<evidence type="ECO:0000256" key="11">
    <source>
        <dbReference type="SAM" id="MobiDB-lite"/>
    </source>
</evidence>
<evidence type="ECO:0000256" key="6">
    <source>
        <dbReference type="ARBA" id="ARBA00022723"/>
    </source>
</evidence>
<dbReference type="PANTHER" id="PTHR19376:SF37">
    <property type="entry name" value="DNA-DIRECTED RNA POLYMERASE II SUBUNIT RPB1"/>
    <property type="match status" value="1"/>
</dbReference>
<protein>
    <recommendedName>
        <fullName evidence="2">DNA-directed RNA polymerase</fullName>
        <ecNumber evidence="2">2.7.7.6</ecNumber>
    </recommendedName>
</protein>